<evidence type="ECO:0000313" key="1">
    <source>
        <dbReference type="EMBL" id="MBS5413129.1"/>
    </source>
</evidence>
<evidence type="ECO:0000313" key="2">
    <source>
        <dbReference type="Proteomes" id="UP000782901"/>
    </source>
</evidence>
<sequence>MEVILLKQKQIKCPYCHAHASLRPASLVYGATPQARGKYLYVCDRWPVCNAYVSAHERTLLPMGTLANGDLRHKRILAHRALKKLQQDCQMEKWEVYIWLQAKLGLDARQTHIGQFSEYMCEQVISLCQQAPVYTSGRAA</sequence>
<dbReference type="Pfam" id="PF11672">
    <property type="entry name" value="DUF3268"/>
    <property type="match status" value="1"/>
</dbReference>
<proteinExistence type="predicted"/>
<organism evidence="1 2">
    <name type="scientific">Bacteroides thetaiotaomicron</name>
    <dbReference type="NCBI Taxonomy" id="818"/>
    <lineage>
        <taxon>Bacteria</taxon>
        <taxon>Pseudomonadati</taxon>
        <taxon>Bacteroidota</taxon>
        <taxon>Bacteroidia</taxon>
        <taxon>Bacteroidales</taxon>
        <taxon>Bacteroidaceae</taxon>
        <taxon>Bacteroides</taxon>
    </lineage>
</organism>
<dbReference type="AlphaFoldDB" id="A0A943DVC7"/>
<accession>A0A943DVC7</accession>
<comment type="caution">
    <text evidence="1">The sequence shown here is derived from an EMBL/GenBank/DDBJ whole genome shotgun (WGS) entry which is preliminary data.</text>
</comment>
<dbReference type="Proteomes" id="UP000782901">
    <property type="component" value="Unassembled WGS sequence"/>
</dbReference>
<reference evidence="1" key="1">
    <citation type="submission" date="2021-02" db="EMBL/GenBank/DDBJ databases">
        <title>Infant gut strain persistence is associated with maternal origin, phylogeny, and functional potential including surface adhesion and iron acquisition.</title>
        <authorList>
            <person name="Lou Y.C."/>
        </authorList>
    </citation>
    <scope>NUCLEOTIDE SEQUENCE</scope>
    <source>
        <strain evidence="1">L3_082_243G1_dasL3_082_243G1_maxbin2.maxbin.015s ta_sub</strain>
    </source>
</reference>
<dbReference type="InterPro" id="IPR021686">
    <property type="entry name" value="DUF3268"/>
</dbReference>
<protein>
    <submittedName>
        <fullName evidence="1">Uncharacterized protein</fullName>
    </submittedName>
</protein>
<dbReference type="EMBL" id="JAGZEE010000043">
    <property type="protein sequence ID" value="MBS5413129.1"/>
    <property type="molecule type" value="Genomic_DNA"/>
</dbReference>
<name>A0A943DVC7_BACT4</name>
<gene>
    <name evidence="1" type="ORF">KHY35_20880</name>
</gene>